<dbReference type="AlphaFoldDB" id="W9GE88"/>
<comment type="similarity">
    <text evidence="1">Belongs to the UPF0098 family.</text>
</comment>
<dbReference type="InterPro" id="IPR036610">
    <property type="entry name" value="PEBP-like_sf"/>
</dbReference>
<dbReference type="Gene3D" id="3.90.280.10">
    <property type="entry name" value="PEBP-like"/>
    <property type="match status" value="1"/>
</dbReference>
<comment type="caution">
    <text evidence="2">The sequence shown here is derived from an EMBL/GenBank/DDBJ whole genome shotgun (WGS) entry which is preliminary data.</text>
</comment>
<evidence type="ECO:0008006" key="4">
    <source>
        <dbReference type="Google" id="ProtNLM"/>
    </source>
</evidence>
<dbReference type="Proteomes" id="UP000019489">
    <property type="component" value="Unassembled WGS sequence"/>
</dbReference>
<sequence length="147" mass="15311">MVVKSTAFAEGDSLDSQFTCDGAGKVPPLTWSGVPAGAKALALVVDDPDAPRGTFTHWVVLDMPPGTAALAAHGLPRGAVQSKNSGGGTGYYPPCPPSGIHRYRFSVYALAKPTELAEGTALDRALRAVESNAMAQGRLTGVYQRKQ</sequence>
<evidence type="ECO:0000256" key="1">
    <source>
        <dbReference type="ARBA" id="ARBA00007120"/>
    </source>
</evidence>
<dbReference type="InterPro" id="IPR005247">
    <property type="entry name" value="YbhB_YbcL/LppC-like"/>
</dbReference>
<proteinExistence type="inferred from homology"/>
<dbReference type="NCBIfam" id="TIGR00481">
    <property type="entry name" value="YbhB/YbcL family Raf kinase inhibitor-like protein"/>
    <property type="match status" value="1"/>
</dbReference>
<gene>
    <name evidence="2" type="ORF">N865_00450</name>
</gene>
<protein>
    <recommendedName>
        <fullName evidence="4">Phosphatidylethanolamine-binding protein</fullName>
    </recommendedName>
</protein>
<reference evidence="2 3" key="1">
    <citation type="submission" date="2013-08" db="EMBL/GenBank/DDBJ databases">
        <title>Intrasporangium oryzae NRRL B-24470.</title>
        <authorList>
            <person name="Liu H."/>
            <person name="Wang G."/>
        </authorList>
    </citation>
    <scope>NUCLEOTIDE SEQUENCE [LARGE SCALE GENOMIC DNA]</scope>
    <source>
        <strain evidence="2 3">NRRL B-24470</strain>
    </source>
</reference>
<dbReference type="PANTHER" id="PTHR30289">
    <property type="entry name" value="UNCHARACTERIZED PROTEIN YBCL-RELATED"/>
    <property type="match status" value="1"/>
</dbReference>
<organism evidence="2 3">
    <name type="scientific">Intrasporangium oryzae NRRL B-24470</name>
    <dbReference type="NCBI Taxonomy" id="1386089"/>
    <lineage>
        <taxon>Bacteria</taxon>
        <taxon>Bacillati</taxon>
        <taxon>Actinomycetota</taxon>
        <taxon>Actinomycetes</taxon>
        <taxon>Micrococcales</taxon>
        <taxon>Intrasporangiaceae</taxon>
        <taxon>Intrasporangium</taxon>
    </lineage>
</organism>
<dbReference type="PANTHER" id="PTHR30289:SF1">
    <property type="entry name" value="PEBP (PHOSPHATIDYLETHANOLAMINE-BINDING PROTEIN) FAMILY PROTEIN"/>
    <property type="match status" value="1"/>
</dbReference>
<dbReference type="Pfam" id="PF01161">
    <property type="entry name" value="PBP"/>
    <property type="match status" value="1"/>
</dbReference>
<evidence type="ECO:0000313" key="3">
    <source>
        <dbReference type="Proteomes" id="UP000019489"/>
    </source>
</evidence>
<dbReference type="STRING" id="1386089.N865_00450"/>
<evidence type="ECO:0000313" key="2">
    <source>
        <dbReference type="EMBL" id="EWT02189.1"/>
    </source>
</evidence>
<keyword evidence="3" id="KW-1185">Reference proteome</keyword>
<dbReference type="CDD" id="cd00865">
    <property type="entry name" value="PEBP_bact_arch"/>
    <property type="match status" value="1"/>
</dbReference>
<accession>W9GE88</accession>
<dbReference type="SUPFAM" id="SSF49777">
    <property type="entry name" value="PEBP-like"/>
    <property type="match status" value="1"/>
</dbReference>
<dbReference type="EMBL" id="AWSA01000013">
    <property type="protein sequence ID" value="EWT02189.1"/>
    <property type="molecule type" value="Genomic_DNA"/>
</dbReference>
<dbReference type="InterPro" id="IPR008914">
    <property type="entry name" value="PEBP"/>
</dbReference>
<dbReference type="eggNOG" id="COG1881">
    <property type="taxonomic scope" value="Bacteria"/>
</dbReference>
<name>W9GE88_9MICO</name>